<feature type="compositionally biased region" description="Polar residues" evidence="1">
    <location>
        <begin position="872"/>
        <end position="890"/>
    </location>
</feature>
<name>A0AA39F3C1_MICHY</name>
<comment type="caution">
    <text evidence="2">The sequence shown here is derived from an EMBL/GenBank/DDBJ whole genome shotgun (WGS) entry which is preliminary data.</text>
</comment>
<reference evidence="2" key="2">
    <citation type="submission" date="2023-03" db="EMBL/GenBank/DDBJ databases">
        <authorList>
            <person name="Inwood S.N."/>
            <person name="Skelly J.G."/>
            <person name="Guhlin J."/>
            <person name="Harrop T.W.R."/>
            <person name="Goldson S.G."/>
            <person name="Dearden P.K."/>
        </authorList>
    </citation>
    <scope>NUCLEOTIDE SEQUENCE</scope>
    <source>
        <strain evidence="2">Lincoln</strain>
        <tissue evidence="2">Whole body</tissue>
    </source>
</reference>
<organism evidence="2 3">
    <name type="scientific">Microctonus hyperodae</name>
    <name type="common">Parasitoid wasp</name>
    <dbReference type="NCBI Taxonomy" id="165561"/>
    <lineage>
        <taxon>Eukaryota</taxon>
        <taxon>Metazoa</taxon>
        <taxon>Ecdysozoa</taxon>
        <taxon>Arthropoda</taxon>
        <taxon>Hexapoda</taxon>
        <taxon>Insecta</taxon>
        <taxon>Pterygota</taxon>
        <taxon>Neoptera</taxon>
        <taxon>Endopterygota</taxon>
        <taxon>Hymenoptera</taxon>
        <taxon>Apocrita</taxon>
        <taxon>Ichneumonoidea</taxon>
        <taxon>Braconidae</taxon>
        <taxon>Euphorinae</taxon>
        <taxon>Microctonus</taxon>
    </lineage>
</organism>
<protein>
    <submittedName>
        <fullName evidence="2">Uncharacterized protein</fullName>
    </submittedName>
</protein>
<dbReference type="Gene3D" id="1.10.287.2070">
    <property type="match status" value="1"/>
</dbReference>
<feature type="region of interest" description="Disordered" evidence="1">
    <location>
        <begin position="866"/>
        <end position="896"/>
    </location>
</feature>
<gene>
    <name evidence="2" type="ORF">PV327_008518</name>
</gene>
<evidence type="ECO:0000313" key="2">
    <source>
        <dbReference type="EMBL" id="KAK0162157.1"/>
    </source>
</evidence>
<keyword evidence="3" id="KW-1185">Reference proteome</keyword>
<dbReference type="AlphaFoldDB" id="A0AA39F3C1"/>
<dbReference type="Proteomes" id="UP001168972">
    <property type="component" value="Unassembled WGS sequence"/>
</dbReference>
<feature type="region of interest" description="Disordered" evidence="1">
    <location>
        <begin position="698"/>
        <end position="729"/>
    </location>
</feature>
<reference evidence="2" key="1">
    <citation type="journal article" date="2023" name="bioRxiv">
        <title>Scaffold-level genome assemblies of two parasitoid biocontrol wasps reveal the parthenogenesis mechanism and an associated novel virus.</title>
        <authorList>
            <person name="Inwood S."/>
            <person name="Skelly J."/>
            <person name="Guhlin J."/>
            <person name="Harrop T."/>
            <person name="Goldson S."/>
            <person name="Dearden P."/>
        </authorList>
    </citation>
    <scope>NUCLEOTIDE SEQUENCE</scope>
    <source>
        <strain evidence="2">Lincoln</strain>
        <tissue evidence="2">Whole body</tissue>
    </source>
</reference>
<sequence length="975" mass="109507">METTTGHKLNQSRQIEESFGNVISCSHQIASDSTVDDSPTPEGRYHHCRHQYDIGTNVMSRAETDPYRELEIYLARVIEEIDDIIVTLPSESLIKTSKEFPTNQQQPHYHKLTNKQKPPYVHVKSCIDKSHINSTDTSKSLNTLSLLQISRKSKSTTSFASSSALPIKNATVQVTAFYPPSNTTEAPAQYRDLSNEFSIVDCDNIRRNSKINKLAMIPMVQKEITSHLENRLSNYDCDKSKDTILSFKSQQKFDNPPRVVFSSKTQRQCNAKESKYDRSIHLSDQNIRFLKNNSSLPVNLNFSRLKYARLKRCQFIYVEPKKTISLSSNLFNAEKTFEETLTANLVDKFSYQFNHDKSHSCKNKMLYSPLSEKICQLSNGSLNNGAIGILKDNFESDYSYVFVEDNHIIMAGTNLLDGGVLKSISREDNGTQSSAFRKIISKQEALINGDIISNAVLFNVSSLSDQHLLDIFNEQTGDSKFQTSTYSMSTVKNDKKSVSPLILKSDITAERISKSDNDKSKINPFLLKTFSNIQQNNVGEKCDVSRQLKEFFDSNVESQKFKEIEIHDIKMLGADPNTGSQSLPISISSLLSQVRNGSGSCCLNTPPISPVSSDIATQTTPIISRSWRFTWVNDCESHRAQSHLVSHALHDESLTYNVPLKEAINEDNRLSSSSSSSSSPQDHLRSMDEISWDSISLDTTDKASPSESDIGTASLPKSPGGRLVEPLTSSKYNREETWQHINRRSSNLNPCGGNGITDVWIRRESVHTQTVTKNINNNNNDDDDGDDDDYEIINNNNYDNVRGSQEAVDKRSNVIDDISRNLKMTVSSSLSSEMIEDLLRVPFSPSTMSLRQKDEPNMMEFCGKSHSAPLLENNSPKKNTTNQFVHSPRSQSERHLSEIEAQEACKWLRAAGFPHLTTLVIITRSVQVGDDAKMRCRYCIDGELHEGEDEGLVERYSASTTQGIIDENEIKSAAL</sequence>
<evidence type="ECO:0000313" key="3">
    <source>
        <dbReference type="Proteomes" id="UP001168972"/>
    </source>
</evidence>
<proteinExistence type="predicted"/>
<evidence type="ECO:0000256" key="1">
    <source>
        <dbReference type="SAM" id="MobiDB-lite"/>
    </source>
</evidence>
<accession>A0AA39F3C1</accession>
<feature type="compositionally biased region" description="Polar residues" evidence="1">
    <location>
        <begin position="698"/>
        <end position="711"/>
    </location>
</feature>
<dbReference type="SUPFAM" id="SSF47769">
    <property type="entry name" value="SAM/Pointed domain"/>
    <property type="match status" value="1"/>
</dbReference>
<dbReference type="EMBL" id="JAQQBR010001834">
    <property type="protein sequence ID" value="KAK0162157.1"/>
    <property type="molecule type" value="Genomic_DNA"/>
</dbReference>
<dbReference type="InterPro" id="IPR013761">
    <property type="entry name" value="SAM/pointed_sf"/>
</dbReference>